<comment type="caution">
    <text evidence="6">The sequence shown here is derived from an EMBL/GenBank/DDBJ whole genome shotgun (WGS) entry which is preliminary data.</text>
</comment>
<dbReference type="Gene3D" id="1.20.58.340">
    <property type="entry name" value="Magnesium transport protein CorA, transmembrane region"/>
    <property type="match status" value="1"/>
</dbReference>
<dbReference type="EMBL" id="JAVHJO010000008">
    <property type="protein sequence ID" value="KAK6537892.1"/>
    <property type="molecule type" value="Genomic_DNA"/>
</dbReference>
<keyword evidence="2 5" id="KW-0812">Transmembrane</keyword>
<comment type="subcellular location">
    <subcellularLocation>
        <location evidence="1">Membrane</location>
        <topology evidence="1">Multi-pass membrane protein</topology>
    </subcellularLocation>
</comment>
<dbReference type="GO" id="GO:0016020">
    <property type="term" value="C:membrane"/>
    <property type="evidence" value="ECO:0007669"/>
    <property type="project" value="UniProtKB-SubCell"/>
</dbReference>
<feature type="transmembrane region" description="Helical" evidence="5">
    <location>
        <begin position="152"/>
        <end position="173"/>
    </location>
</feature>
<reference evidence="6 7" key="1">
    <citation type="submission" date="2019-10" db="EMBL/GenBank/DDBJ databases">
        <authorList>
            <person name="Palmer J.M."/>
        </authorList>
    </citation>
    <scope>NUCLEOTIDE SEQUENCE [LARGE SCALE GENOMIC DNA]</scope>
    <source>
        <strain evidence="6 7">TWF694</strain>
    </source>
</reference>
<organism evidence="6 7">
    <name type="scientific">Orbilia ellipsospora</name>
    <dbReference type="NCBI Taxonomy" id="2528407"/>
    <lineage>
        <taxon>Eukaryota</taxon>
        <taxon>Fungi</taxon>
        <taxon>Dikarya</taxon>
        <taxon>Ascomycota</taxon>
        <taxon>Pezizomycotina</taxon>
        <taxon>Orbiliomycetes</taxon>
        <taxon>Orbiliales</taxon>
        <taxon>Orbiliaceae</taxon>
        <taxon>Orbilia</taxon>
    </lineage>
</organism>
<feature type="transmembrane region" description="Helical" evidence="5">
    <location>
        <begin position="121"/>
        <end position="140"/>
    </location>
</feature>
<keyword evidence="4 5" id="KW-0472">Membrane</keyword>
<accession>A0AAV9XA14</accession>
<dbReference type="AlphaFoldDB" id="A0AAV9XA14"/>
<gene>
    <name evidence="6" type="ORF">TWF694_010790</name>
</gene>
<keyword evidence="3 5" id="KW-1133">Transmembrane helix</keyword>
<keyword evidence="7" id="KW-1185">Reference proteome</keyword>
<evidence type="ECO:0000256" key="5">
    <source>
        <dbReference type="SAM" id="Phobius"/>
    </source>
</evidence>
<proteinExistence type="predicted"/>
<protein>
    <recommendedName>
        <fullName evidence="8">DUF2207 domain-containing protein</fullName>
    </recommendedName>
</protein>
<sequence>MYLSHRVSWEDIHRMEAMYRRQVELIRMKNEIAGYLGLLDDTSTMGATVYNNANIGREIQRRRLRWLLADIDKLLSLYGHSVRIYEWYTNEFRAGVTAELTGEQLKEAKESTSTAVSLGKLSFVAFLYLPLNFVCAMLGMNMSIFGQGTVPLWVFFILAIIFGLLTWLAAVLFQMDKQWLRIWKTAYHLGRRSVLAGLWFLAFAFTHNEKQNFEILDSGLSQTLIGYEGSKTKGWIYGKNDQMFDSATWGGQEFWEARVKRIFLAVKELQPSDLKTDAEVV</sequence>
<dbReference type="InterPro" id="IPR045863">
    <property type="entry name" value="CorA_TM1_TM2"/>
</dbReference>
<evidence type="ECO:0000256" key="1">
    <source>
        <dbReference type="ARBA" id="ARBA00004141"/>
    </source>
</evidence>
<evidence type="ECO:0000313" key="6">
    <source>
        <dbReference type="EMBL" id="KAK6537892.1"/>
    </source>
</evidence>
<dbReference type="SUPFAM" id="SSF144083">
    <property type="entry name" value="Magnesium transport protein CorA, transmembrane region"/>
    <property type="match status" value="1"/>
</dbReference>
<name>A0AAV9XA14_9PEZI</name>
<evidence type="ECO:0000313" key="7">
    <source>
        <dbReference type="Proteomes" id="UP001365542"/>
    </source>
</evidence>
<evidence type="ECO:0008006" key="8">
    <source>
        <dbReference type="Google" id="ProtNLM"/>
    </source>
</evidence>
<dbReference type="Proteomes" id="UP001365542">
    <property type="component" value="Unassembled WGS sequence"/>
</dbReference>
<evidence type="ECO:0000256" key="4">
    <source>
        <dbReference type="ARBA" id="ARBA00023136"/>
    </source>
</evidence>
<evidence type="ECO:0000256" key="2">
    <source>
        <dbReference type="ARBA" id="ARBA00022692"/>
    </source>
</evidence>
<evidence type="ECO:0000256" key="3">
    <source>
        <dbReference type="ARBA" id="ARBA00022989"/>
    </source>
</evidence>